<name>A0A3S5APT7_9PLAT</name>
<dbReference type="Proteomes" id="UP000784294">
    <property type="component" value="Unassembled WGS sequence"/>
</dbReference>
<feature type="region of interest" description="Disordered" evidence="1">
    <location>
        <begin position="95"/>
        <end position="117"/>
    </location>
</feature>
<protein>
    <submittedName>
        <fullName evidence="2">Uncharacterized protein</fullName>
    </submittedName>
</protein>
<organism evidence="2 3">
    <name type="scientific">Protopolystoma xenopodis</name>
    <dbReference type="NCBI Taxonomy" id="117903"/>
    <lineage>
        <taxon>Eukaryota</taxon>
        <taxon>Metazoa</taxon>
        <taxon>Spiralia</taxon>
        <taxon>Lophotrochozoa</taxon>
        <taxon>Platyhelminthes</taxon>
        <taxon>Monogenea</taxon>
        <taxon>Polyopisthocotylea</taxon>
        <taxon>Polystomatidea</taxon>
        <taxon>Polystomatidae</taxon>
        <taxon>Protopolystoma</taxon>
    </lineage>
</organism>
<reference evidence="2" key="1">
    <citation type="submission" date="2018-11" db="EMBL/GenBank/DDBJ databases">
        <authorList>
            <consortium name="Pathogen Informatics"/>
        </authorList>
    </citation>
    <scope>NUCLEOTIDE SEQUENCE</scope>
</reference>
<accession>A0A3S5APT7</accession>
<keyword evidence="3" id="KW-1185">Reference proteome</keyword>
<evidence type="ECO:0000256" key="1">
    <source>
        <dbReference type="SAM" id="MobiDB-lite"/>
    </source>
</evidence>
<dbReference type="OrthoDB" id="549353at2759"/>
<evidence type="ECO:0000313" key="3">
    <source>
        <dbReference type="Proteomes" id="UP000784294"/>
    </source>
</evidence>
<dbReference type="EMBL" id="CAAALY010273307">
    <property type="protein sequence ID" value="VEL42235.1"/>
    <property type="molecule type" value="Genomic_DNA"/>
</dbReference>
<gene>
    <name evidence="2" type="ORF">PXEA_LOCUS35675</name>
</gene>
<dbReference type="AlphaFoldDB" id="A0A3S5APT7"/>
<sequence>MSRFSREVVDLLKQQSGCLLRMDDFADAYQRHYNRSFQASDYATGLGCRHPGGCSANYGSDTENLLSMMRCVDSFIQVLDETSLPCCEDEEITDGQECKQVSDEEDEEAEKDDEADEREKHIIEFTEKLTTHPATDQMSPELPISFQGSSLPCATPSKSVGPVTREPNIAKIITLTHQVQMRRFANELVKVLKTQINKTCRLADYPSLYKKVFRKVS</sequence>
<proteinExistence type="predicted"/>
<evidence type="ECO:0000313" key="2">
    <source>
        <dbReference type="EMBL" id="VEL42235.1"/>
    </source>
</evidence>
<comment type="caution">
    <text evidence="2">The sequence shown here is derived from an EMBL/GenBank/DDBJ whole genome shotgun (WGS) entry which is preliminary data.</text>
</comment>
<feature type="compositionally biased region" description="Acidic residues" evidence="1">
    <location>
        <begin position="103"/>
        <end position="116"/>
    </location>
</feature>